<dbReference type="CDD" id="cd04181">
    <property type="entry name" value="NTP_transferase"/>
    <property type="match status" value="1"/>
</dbReference>
<dbReference type="EMBL" id="PGEX01000001">
    <property type="protein sequence ID" value="PJJ40332.1"/>
    <property type="molecule type" value="Genomic_DNA"/>
</dbReference>
<dbReference type="InterPro" id="IPR029044">
    <property type="entry name" value="Nucleotide-diphossugar_trans"/>
</dbReference>
<sequence>MKVILPVAGTGTRLRPFTLSLPKCLLPIAGRTLIDHIIASYDSLPVSEQIFITGYKGELVEDFIKQRSFQNARTVRQCNPQGLGEAISLCLPFLTDDEPVLIILGDTLFDADLSFLKTEKENVLMTREVEDPRRFGVAVTDSSGRITKLVEKPQTFVSNEALVGIYYITDVALLRSSLEKLIREDIRTRNEYQLTDALQMMVESGAKFRTAPIRSWLDCGTAESFLKTNAKILSGLEPQDVSRFKDSTIIPPCHIAETAVIRNSLVGPNVSVGPGVVIENSKIADSVISEHTTLVDSEISHSIFGGDSEVKGFKGSLLLGDHSKVISGVL</sequence>
<dbReference type="RefSeq" id="WP_100424432.1">
    <property type="nucleotide sequence ID" value="NZ_PGEX01000001.1"/>
</dbReference>
<protein>
    <submittedName>
        <fullName evidence="2">Glucose-1-phosphate thymidylyltransferase</fullName>
    </submittedName>
</protein>
<dbReference type="Gene3D" id="3.90.550.10">
    <property type="entry name" value="Spore Coat Polysaccharide Biosynthesis Protein SpsA, Chain A"/>
    <property type="match status" value="1"/>
</dbReference>
<dbReference type="OrthoDB" id="9803871at2"/>
<organism evidence="2 3">
    <name type="scientific">Hallerella succinigenes</name>
    <dbReference type="NCBI Taxonomy" id="1896222"/>
    <lineage>
        <taxon>Bacteria</taxon>
        <taxon>Pseudomonadati</taxon>
        <taxon>Fibrobacterota</taxon>
        <taxon>Fibrobacteria</taxon>
        <taxon>Fibrobacterales</taxon>
        <taxon>Fibrobacteraceae</taxon>
        <taxon>Hallerella</taxon>
    </lineage>
</organism>
<dbReference type="Pfam" id="PF00483">
    <property type="entry name" value="NTP_transferase"/>
    <property type="match status" value="1"/>
</dbReference>
<evidence type="ECO:0000313" key="3">
    <source>
        <dbReference type="Proteomes" id="UP000231134"/>
    </source>
</evidence>
<evidence type="ECO:0000313" key="2">
    <source>
        <dbReference type="EMBL" id="PJJ40332.1"/>
    </source>
</evidence>
<dbReference type="GO" id="GO:0016740">
    <property type="term" value="F:transferase activity"/>
    <property type="evidence" value="ECO:0007669"/>
    <property type="project" value="UniProtKB-KW"/>
</dbReference>
<feature type="domain" description="Nucleotidyl transferase" evidence="1">
    <location>
        <begin position="5"/>
        <end position="233"/>
    </location>
</feature>
<dbReference type="InterPro" id="IPR005835">
    <property type="entry name" value="NTP_transferase_dom"/>
</dbReference>
<reference evidence="2 3" key="1">
    <citation type="submission" date="2017-11" db="EMBL/GenBank/DDBJ databases">
        <title>Animal gut microbial communities from fecal samples from Wisconsin, USA.</title>
        <authorList>
            <person name="Neumann A."/>
        </authorList>
    </citation>
    <scope>NUCLEOTIDE SEQUENCE [LARGE SCALE GENOMIC DNA]</scope>
    <source>
        <strain evidence="2 3">UWS3</strain>
    </source>
</reference>
<dbReference type="InterPro" id="IPR050486">
    <property type="entry name" value="Mannose-1P_guanyltransferase"/>
</dbReference>
<dbReference type="AlphaFoldDB" id="A0A2M9A3N3"/>
<keyword evidence="2" id="KW-0808">Transferase</keyword>
<proteinExistence type="predicted"/>
<dbReference type="SUPFAM" id="SSF53448">
    <property type="entry name" value="Nucleotide-diphospho-sugar transferases"/>
    <property type="match status" value="1"/>
</dbReference>
<accession>A0A2M9A3N3</accession>
<dbReference type="Gene3D" id="2.160.10.10">
    <property type="entry name" value="Hexapeptide repeat proteins"/>
    <property type="match status" value="1"/>
</dbReference>
<gene>
    <name evidence="2" type="ORF">BGX16_0250</name>
</gene>
<evidence type="ECO:0000259" key="1">
    <source>
        <dbReference type="Pfam" id="PF00483"/>
    </source>
</evidence>
<dbReference type="Proteomes" id="UP000231134">
    <property type="component" value="Unassembled WGS sequence"/>
</dbReference>
<comment type="caution">
    <text evidence="2">The sequence shown here is derived from an EMBL/GenBank/DDBJ whole genome shotgun (WGS) entry which is preliminary data.</text>
</comment>
<keyword evidence="3" id="KW-1185">Reference proteome</keyword>
<dbReference type="PANTHER" id="PTHR22572">
    <property type="entry name" value="SUGAR-1-PHOSPHATE GUANYL TRANSFERASE"/>
    <property type="match status" value="1"/>
</dbReference>
<name>A0A2M9A3N3_9BACT</name>